<feature type="non-terminal residue" evidence="1">
    <location>
        <position position="77"/>
    </location>
</feature>
<accession>A0A1A8G6H4</accession>
<dbReference type="EMBL" id="HAEB01020161">
    <property type="protein sequence ID" value="SBQ66688.1"/>
    <property type="molecule type" value="Transcribed_RNA"/>
</dbReference>
<reference evidence="1" key="1">
    <citation type="submission" date="2016-05" db="EMBL/GenBank/DDBJ databases">
        <authorList>
            <person name="Lavstsen T."/>
            <person name="Jespersen J.S."/>
        </authorList>
    </citation>
    <scope>NUCLEOTIDE SEQUENCE</scope>
    <source>
        <tissue evidence="1">Brain</tissue>
    </source>
</reference>
<sequence>HLIRTWSPQRGWDVFCRDGDFSRFHKRIALVHRAYSDQRPLLASSDLSLSLWDTCPSPSWKVLYALSRFGASLKHNH</sequence>
<evidence type="ECO:0000313" key="1">
    <source>
        <dbReference type="EMBL" id="SBQ66688.1"/>
    </source>
</evidence>
<reference evidence="1" key="2">
    <citation type="submission" date="2016-06" db="EMBL/GenBank/DDBJ databases">
        <title>The genome of a short-lived fish provides insights into sex chromosome evolution and the genetic control of aging.</title>
        <authorList>
            <person name="Reichwald K."/>
            <person name="Felder M."/>
            <person name="Petzold A."/>
            <person name="Koch P."/>
            <person name="Groth M."/>
            <person name="Platzer M."/>
        </authorList>
    </citation>
    <scope>NUCLEOTIDE SEQUENCE</scope>
    <source>
        <tissue evidence="1">Brain</tissue>
    </source>
</reference>
<dbReference type="AlphaFoldDB" id="A0A1A8G6H4"/>
<proteinExistence type="predicted"/>
<name>A0A1A8G6H4_9TELE</name>
<feature type="non-terminal residue" evidence="1">
    <location>
        <position position="1"/>
    </location>
</feature>
<protein>
    <submittedName>
        <fullName evidence="1">Uncharacterized protein</fullName>
    </submittedName>
</protein>
<organism evidence="1">
    <name type="scientific">Nothobranchius korthausae</name>
    <dbReference type="NCBI Taxonomy" id="1143690"/>
    <lineage>
        <taxon>Eukaryota</taxon>
        <taxon>Metazoa</taxon>
        <taxon>Chordata</taxon>
        <taxon>Craniata</taxon>
        <taxon>Vertebrata</taxon>
        <taxon>Euteleostomi</taxon>
        <taxon>Actinopterygii</taxon>
        <taxon>Neopterygii</taxon>
        <taxon>Teleostei</taxon>
        <taxon>Neoteleostei</taxon>
        <taxon>Acanthomorphata</taxon>
        <taxon>Ovalentaria</taxon>
        <taxon>Atherinomorphae</taxon>
        <taxon>Cyprinodontiformes</taxon>
        <taxon>Nothobranchiidae</taxon>
        <taxon>Nothobranchius</taxon>
    </lineage>
</organism>
<gene>
    <name evidence="1" type="primary">Nfu_g_1_019648</name>
</gene>